<keyword evidence="1" id="KW-1133">Transmembrane helix</keyword>
<keyword evidence="3" id="KW-1185">Reference proteome</keyword>
<keyword evidence="1" id="KW-0472">Membrane</keyword>
<evidence type="ECO:0000313" key="3">
    <source>
        <dbReference type="Proteomes" id="UP000054911"/>
    </source>
</evidence>
<dbReference type="STRING" id="1777141.AWB80_03695"/>
<comment type="caution">
    <text evidence="2">The sequence shown here is derived from an EMBL/GenBank/DDBJ whole genome shotgun (WGS) entry which is preliminary data.</text>
</comment>
<reference evidence="2" key="1">
    <citation type="submission" date="2016-01" db="EMBL/GenBank/DDBJ databases">
        <authorList>
            <person name="Peeters C."/>
        </authorList>
    </citation>
    <scope>NUCLEOTIDE SEQUENCE [LARGE SCALE GENOMIC DNA]</scope>
    <source>
        <strain evidence="2">LMG 29323</strain>
    </source>
</reference>
<feature type="transmembrane region" description="Helical" evidence="1">
    <location>
        <begin position="21"/>
        <end position="44"/>
    </location>
</feature>
<feature type="transmembrane region" description="Helical" evidence="1">
    <location>
        <begin position="64"/>
        <end position="86"/>
    </location>
</feature>
<evidence type="ECO:0000313" key="2">
    <source>
        <dbReference type="EMBL" id="SAK70607.1"/>
    </source>
</evidence>
<evidence type="ECO:0000256" key="1">
    <source>
        <dbReference type="SAM" id="Phobius"/>
    </source>
</evidence>
<dbReference type="Proteomes" id="UP000054911">
    <property type="component" value="Unassembled WGS sequence"/>
</dbReference>
<accession>A0A158BMU0</accession>
<proteinExistence type="predicted"/>
<name>A0A158BMU0_9BURK</name>
<dbReference type="EMBL" id="FCOE02000011">
    <property type="protein sequence ID" value="SAK70607.1"/>
    <property type="molecule type" value="Genomic_DNA"/>
</dbReference>
<dbReference type="AlphaFoldDB" id="A0A158BMU0"/>
<organism evidence="2 3">
    <name type="scientific">Caballeronia pedi</name>
    <dbReference type="NCBI Taxonomy" id="1777141"/>
    <lineage>
        <taxon>Bacteria</taxon>
        <taxon>Pseudomonadati</taxon>
        <taxon>Pseudomonadota</taxon>
        <taxon>Betaproteobacteria</taxon>
        <taxon>Burkholderiales</taxon>
        <taxon>Burkholderiaceae</taxon>
        <taxon>Caballeronia</taxon>
    </lineage>
</organism>
<protein>
    <submittedName>
        <fullName evidence="2">Uncharacterized protein</fullName>
    </submittedName>
</protein>
<gene>
    <name evidence="2" type="ORF">AWB80_03695</name>
</gene>
<sequence length="89" mass="9802">MATLAIRSGFPVHIRMLRRSSYAALLVIAVLVGAFNLFSLNEAYGDGPPYYARTTNMDKWTDPLPILAAVDAFALLVIFASLCLALRKR</sequence>
<keyword evidence="1" id="KW-0812">Transmembrane</keyword>